<dbReference type="EMBL" id="SNVV01000001">
    <property type="protein sequence ID" value="TDN57184.1"/>
    <property type="molecule type" value="Genomic_DNA"/>
</dbReference>
<name>A0A4R6EFW3_9RHOO</name>
<reference evidence="2 3" key="1">
    <citation type="submission" date="2019-03" db="EMBL/GenBank/DDBJ databases">
        <title>Genomic Encyclopedia of Type Strains, Phase IV (KMG-IV): sequencing the most valuable type-strain genomes for metagenomic binning, comparative biology and taxonomic classification.</title>
        <authorList>
            <person name="Goeker M."/>
        </authorList>
    </citation>
    <scope>NUCLEOTIDE SEQUENCE [LARGE SCALE GENOMIC DNA]</scope>
    <source>
        <strain evidence="2 3">DSM 12121</strain>
    </source>
</reference>
<evidence type="ECO:0000313" key="3">
    <source>
        <dbReference type="Proteomes" id="UP000295129"/>
    </source>
</evidence>
<gene>
    <name evidence="2" type="ORF">C7389_101570</name>
</gene>
<feature type="compositionally biased region" description="Polar residues" evidence="1">
    <location>
        <begin position="31"/>
        <end position="40"/>
    </location>
</feature>
<evidence type="ECO:0000256" key="1">
    <source>
        <dbReference type="SAM" id="MobiDB-lite"/>
    </source>
</evidence>
<feature type="compositionally biased region" description="Polar residues" evidence="1">
    <location>
        <begin position="9"/>
        <end position="20"/>
    </location>
</feature>
<keyword evidence="3" id="KW-1185">Reference proteome</keyword>
<proteinExistence type="predicted"/>
<organism evidence="2 3">
    <name type="scientific">Azoarcus indigens</name>
    <dbReference type="NCBI Taxonomy" id="29545"/>
    <lineage>
        <taxon>Bacteria</taxon>
        <taxon>Pseudomonadati</taxon>
        <taxon>Pseudomonadota</taxon>
        <taxon>Betaproteobacteria</taxon>
        <taxon>Rhodocyclales</taxon>
        <taxon>Zoogloeaceae</taxon>
        <taxon>Azoarcus</taxon>
    </lineage>
</organism>
<accession>A0A4R6EFW3</accession>
<protein>
    <submittedName>
        <fullName evidence="2">Uncharacterized protein</fullName>
    </submittedName>
</protein>
<sequence>MDRVEPARNSASMAPGTDSTRAVRMVPGCTKSFSSSTSTL</sequence>
<comment type="caution">
    <text evidence="2">The sequence shown here is derived from an EMBL/GenBank/DDBJ whole genome shotgun (WGS) entry which is preliminary data.</text>
</comment>
<evidence type="ECO:0000313" key="2">
    <source>
        <dbReference type="EMBL" id="TDN57184.1"/>
    </source>
</evidence>
<feature type="region of interest" description="Disordered" evidence="1">
    <location>
        <begin position="1"/>
        <end position="40"/>
    </location>
</feature>
<dbReference type="AlphaFoldDB" id="A0A4R6EFW3"/>
<dbReference type="Proteomes" id="UP000295129">
    <property type="component" value="Unassembled WGS sequence"/>
</dbReference>